<organism evidence="7 8">
    <name type="scientific">Streptomyces gilvosporeus</name>
    <dbReference type="NCBI Taxonomy" id="553510"/>
    <lineage>
        <taxon>Bacteria</taxon>
        <taxon>Bacillati</taxon>
        <taxon>Actinomycetota</taxon>
        <taxon>Actinomycetes</taxon>
        <taxon>Kitasatosporales</taxon>
        <taxon>Streptomycetaceae</taxon>
        <taxon>Streptomyces</taxon>
    </lineage>
</organism>
<dbReference type="PANTHER" id="PTHR39087:SF2">
    <property type="entry name" value="UPF0104 MEMBRANE PROTEIN MJ1595"/>
    <property type="match status" value="1"/>
</dbReference>
<keyword evidence="4 6" id="KW-1133">Transmembrane helix</keyword>
<dbReference type="AlphaFoldDB" id="A0A1V0TK61"/>
<reference evidence="7 8" key="1">
    <citation type="submission" date="2017-04" db="EMBL/GenBank/DDBJ databases">
        <title>Complete Genome Sequence of Streptomyces gilvosporeus F607, a Capable Producer of Natamycin.</title>
        <authorList>
            <person name="Zong G."/>
            <person name="Zhong C."/>
            <person name="Fu J."/>
            <person name="Qin R."/>
            <person name="Cao G."/>
        </authorList>
    </citation>
    <scope>NUCLEOTIDE SEQUENCE [LARGE SCALE GENOMIC DNA]</scope>
    <source>
        <strain evidence="7 8">F607</strain>
    </source>
</reference>
<dbReference type="STRING" id="553510.B1H19_02485"/>
<proteinExistence type="predicted"/>
<gene>
    <name evidence="7" type="ORF">B1H19_02485</name>
</gene>
<dbReference type="InterPro" id="IPR022791">
    <property type="entry name" value="L-PG_synthase/AglD"/>
</dbReference>
<keyword evidence="2" id="KW-1003">Cell membrane</keyword>
<dbReference type="KEGG" id="sgv:B1H19_02485"/>
<accession>A0A1V0TK61</accession>
<sequence>MAGKPSAVRYVLGAAPSLVGALLLALAVPKAAGTRWPAIAAALNRVDAAQVLLLCGLWGTALWAYTFVLSAALPGLSRPRALMVNCTSSAVSNVLPLGGGAGVAVTYAMALRWGHRPRTVTVCIGLTGMCNVATRLVISAVGALLLAHAPIPGIYWAARAGATLLVLAPAVIVGPLLWRRYRGEVQKENAAAPELSSTPSSRGRVTRHLGRWLALWRDEWRTVLHRCWPQLLWGMAATLAAQGLLFMACLSVAGVRTGLADTIAVFAASRFLTQIALTPGGIGVTDSAVAVALVHLGGAPGPVAASVLLFTTFTHLLEIPLGLVTGALWLVLRRRQGPAGATQPMPQAPPTSATRP</sequence>
<dbReference type="Pfam" id="PF03706">
    <property type="entry name" value="LPG_synthase_TM"/>
    <property type="match status" value="1"/>
</dbReference>
<evidence type="ECO:0000256" key="5">
    <source>
        <dbReference type="ARBA" id="ARBA00023136"/>
    </source>
</evidence>
<name>A0A1V0TK61_9ACTN</name>
<protein>
    <recommendedName>
        <fullName evidence="9">TIGR00374 family protein</fullName>
    </recommendedName>
</protein>
<comment type="subcellular location">
    <subcellularLocation>
        <location evidence="1">Cell membrane</location>
        <topology evidence="1">Multi-pass membrane protein</topology>
    </subcellularLocation>
</comment>
<evidence type="ECO:0000313" key="8">
    <source>
        <dbReference type="Proteomes" id="UP000192726"/>
    </source>
</evidence>
<keyword evidence="8" id="KW-1185">Reference proteome</keyword>
<dbReference type="GO" id="GO:0005886">
    <property type="term" value="C:plasma membrane"/>
    <property type="evidence" value="ECO:0007669"/>
    <property type="project" value="UniProtKB-SubCell"/>
</dbReference>
<feature type="transmembrane region" description="Helical" evidence="6">
    <location>
        <begin position="51"/>
        <end position="73"/>
    </location>
</feature>
<dbReference type="OrthoDB" id="5182677at2"/>
<feature type="transmembrane region" description="Helical" evidence="6">
    <location>
        <begin position="303"/>
        <end position="332"/>
    </location>
</feature>
<evidence type="ECO:0000256" key="1">
    <source>
        <dbReference type="ARBA" id="ARBA00004651"/>
    </source>
</evidence>
<dbReference type="EMBL" id="CP020569">
    <property type="protein sequence ID" value="ARF53188.1"/>
    <property type="molecule type" value="Genomic_DNA"/>
</dbReference>
<keyword evidence="5 6" id="KW-0472">Membrane</keyword>
<evidence type="ECO:0000256" key="6">
    <source>
        <dbReference type="SAM" id="Phobius"/>
    </source>
</evidence>
<evidence type="ECO:0000256" key="2">
    <source>
        <dbReference type="ARBA" id="ARBA00022475"/>
    </source>
</evidence>
<keyword evidence="3 6" id="KW-0812">Transmembrane</keyword>
<dbReference type="RefSeq" id="WP_083102619.1">
    <property type="nucleotide sequence ID" value="NZ_CP020569.1"/>
</dbReference>
<evidence type="ECO:0000256" key="4">
    <source>
        <dbReference type="ARBA" id="ARBA00022989"/>
    </source>
</evidence>
<dbReference type="PANTHER" id="PTHR39087">
    <property type="entry name" value="UPF0104 MEMBRANE PROTEIN MJ1595"/>
    <property type="match status" value="1"/>
</dbReference>
<dbReference type="Proteomes" id="UP000192726">
    <property type="component" value="Chromosome"/>
</dbReference>
<evidence type="ECO:0000256" key="3">
    <source>
        <dbReference type="ARBA" id="ARBA00022692"/>
    </source>
</evidence>
<feature type="transmembrane region" description="Helical" evidence="6">
    <location>
        <begin position="119"/>
        <end position="147"/>
    </location>
</feature>
<evidence type="ECO:0000313" key="7">
    <source>
        <dbReference type="EMBL" id="ARF53188.1"/>
    </source>
</evidence>
<evidence type="ECO:0008006" key="9">
    <source>
        <dbReference type="Google" id="ProtNLM"/>
    </source>
</evidence>
<feature type="transmembrane region" description="Helical" evidence="6">
    <location>
        <begin position="231"/>
        <end position="253"/>
    </location>
</feature>
<feature type="transmembrane region" description="Helical" evidence="6">
    <location>
        <begin position="153"/>
        <end position="178"/>
    </location>
</feature>